<dbReference type="PRINTS" id="PR00726">
    <property type="entry name" value="LEXASERPTASE"/>
</dbReference>
<keyword evidence="3 7" id="KW-0378">Hydrolase</keyword>
<dbReference type="InterPro" id="IPR036286">
    <property type="entry name" value="LexA/Signal_pep-like_sf"/>
</dbReference>
<dbReference type="InterPro" id="IPR006197">
    <property type="entry name" value="Peptidase_S24_LexA"/>
</dbReference>
<evidence type="ECO:0000256" key="3">
    <source>
        <dbReference type="ARBA" id="ARBA00022801"/>
    </source>
</evidence>
<reference evidence="9 10" key="1">
    <citation type="journal article" date="2025" name="Int. J. Syst. Evol. Microbiol.">
        <title>Desulfovibrio falkowii sp. nov., Porphyromonas miyakawae sp. nov., Mediterraneibacter flintii sp. nov. and Owariibacterium komagatae gen. nov., sp. nov., isolated from human faeces.</title>
        <authorList>
            <person name="Hamaguchi T."/>
            <person name="Ohara M."/>
            <person name="Hisatomi A."/>
            <person name="Sekiguchi K."/>
            <person name="Takeda J.I."/>
            <person name="Ueyama J."/>
            <person name="Ito M."/>
            <person name="Nishiwaki H."/>
            <person name="Ogi T."/>
            <person name="Hirayama M."/>
            <person name="Ohkuma M."/>
            <person name="Sakamoto M."/>
            <person name="Ohno K."/>
        </authorList>
    </citation>
    <scope>NUCLEOTIDE SEQUENCE [LARGE SCALE GENOMIC DNA]</scope>
    <source>
        <strain evidence="9 10">13CB11C</strain>
    </source>
</reference>
<keyword evidence="5" id="KW-0234">DNA repair</keyword>
<dbReference type="RefSeq" id="WP_411915465.1">
    <property type="nucleotide sequence ID" value="NZ_BAAFSF010000001.1"/>
</dbReference>
<sequence>MIRVYPLSDNSIEQQILPLVDGGVKAGFPTPAPDVEEIGINLNEELIHHPATTFLARVDGNSMEEANILDKDILVVDRDLDPQEGDVVICCLNNEFTVKRLQHINGVLYLVPANKEFEKIEVVEGDDLFIWGVVTYCIHKVR</sequence>
<dbReference type="PANTHER" id="PTHR33516">
    <property type="entry name" value="LEXA REPRESSOR"/>
    <property type="match status" value="1"/>
</dbReference>
<evidence type="ECO:0000256" key="7">
    <source>
        <dbReference type="RuleBase" id="RU003991"/>
    </source>
</evidence>
<accession>A0ABQ0E1T2</accession>
<keyword evidence="6" id="KW-0742">SOS response</keyword>
<dbReference type="EMBL" id="BAAFSF010000001">
    <property type="protein sequence ID" value="GAB1251661.1"/>
    <property type="molecule type" value="Genomic_DNA"/>
</dbReference>
<dbReference type="NCBIfam" id="NF007621">
    <property type="entry name" value="PRK10276.1"/>
    <property type="match status" value="1"/>
</dbReference>
<evidence type="ECO:0000256" key="2">
    <source>
        <dbReference type="ARBA" id="ARBA00022763"/>
    </source>
</evidence>
<dbReference type="InterPro" id="IPR015927">
    <property type="entry name" value="Peptidase_S24_S26A/B/C"/>
</dbReference>
<dbReference type="PANTHER" id="PTHR33516:SF2">
    <property type="entry name" value="LEXA REPRESSOR-RELATED"/>
    <property type="match status" value="1"/>
</dbReference>
<dbReference type="CDD" id="cd06529">
    <property type="entry name" value="S24_LexA-like"/>
    <property type="match status" value="1"/>
</dbReference>
<dbReference type="Proteomes" id="UP001628220">
    <property type="component" value="Unassembled WGS sequence"/>
</dbReference>
<dbReference type="Gene3D" id="2.10.109.10">
    <property type="entry name" value="Umud Fragment, subunit A"/>
    <property type="match status" value="1"/>
</dbReference>
<keyword evidence="4 7" id="KW-0068">Autocatalytic cleavage</keyword>
<organism evidence="9 10">
    <name type="scientific">Porphyromonas miyakawae</name>
    <dbReference type="NCBI Taxonomy" id="3137470"/>
    <lineage>
        <taxon>Bacteria</taxon>
        <taxon>Pseudomonadati</taxon>
        <taxon>Bacteroidota</taxon>
        <taxon>Bacteroidia</taxon>
        <taxon>Bacteroidales</taxon>
        <taxon>Porphyromonadaceae</taxon>
        <taxon>Porphyromonas</taxon>
    </lineage>
</organism>
<keyword evidence="2" id="KW-0227">DNA damage</keyword>
<comment type="caution">
    <text evidence="9">The sequence shown here is derived from an EMBL/GenBank/DDBJ whole genome shotgun (WGS) entry which is preliminary data.</text>
</comment>
<evidence type="ECO:0000259" key="8">
    <source>
        <dbReference type="Pfam" id="PF00717"/>
    </source>
</evidence>
<name>A0ABQ0E1T2_9PORP</name>
<evidence type="ECO:0000313" key="10">
    <source>
        <dbReference type="Proteomes" id="UP001628220"/>
    </source>
</evidence>
<feature type="domain" description="Peptidase S24/S26A/S26B/S26C" evidence="8">
    <location>
        <begin position="18"/>
        <end position="134"/>
    </location>
</feature>
<proteinExistence type="inferred from homology"/>
<dbReference type="SUPFAM" id="SSF51306">
    <property type="entry name" value="LexA/Signal peptidase"/>
    <property type="match status" value="1"/>
</dbReference>
<evidence type="ECO:0000256" key="1">
    <source>
        <dbReference type="ARBA" id="ARBA00007484"/>
    </source>
</evidence>
<keyword evidence="10" id="KW-1185">Reference proteome</keyword>
<comment type="similarity">
    <text evidence="1 7">Belongs to the peptidase S24 family.</text>
</comment>
<dbReference type="Pfam" id="PF00717">
    <property type="entry name" value="Peptidase_S24"/>
    <property type="match status" value="1"/>
</dbReference>
<evidence type="ECO:0000256" key="5">
    <source>
        <dbReference type="ARBA" id="ARBA00023204"/>
    </source>
</evidence>
<dbReference type="InterPro" id="IPR039418">
    <property type="entry name" value="LexA-like"/>
</dbReference>
<protein>
    <submittedName>
        <fullName evidence="9">Translesion error-prone DNA polymerase V autoproteolytic subunit</fullName>
    </submittedName>
</protein>
<evidence type="ECO:0000256" key="6">
    <source>
        <dbReference type="ARBA" id="ARBA00023236"/>
    </source>
</evidence>
<evidence type="ECO:0000313" key="9">
    <source>
        <dbReference type="EMBL" id="GAB1251661.1"/>
    </source>
</evidence>
<gene>
    <name evidence="9" type="primary">umuD</name>
    <name evidence="9" type="ORF">Tsumi_07650</name>
</gene>
<dbReference type="InterPro" id="IPR050077">
    <property type="entry name" value="LexA_repressor"/>
</dbReference>
<evidence type="ECO:0000256" key="4">
    <source>
        <dbReference type="ARBA" id="ARBA00022813"/>
    </source>
</evidence>